<accession>A0ABQ9GCM7</accession>
<keyword evidence="2" id="KW-1185">Reference proteome</keyword>
<sequence length="270" mass="31035">MKGADNKKTQRNEIHLNQCRLLHPANETVDWTQTPMLDEDIPDCLPCKECFHGQRPSGSTPKVKVTDIQNGGQDGCLETRITEHEEVRVTVPIIILLIAYRRSFGTAVCPDLAERFIKTAIPSVEVKGNELYDKYVYVKQYLWDWSTSKRSFHCRRSCRNSSMTEITMAARCLSRWIRPSSHSAWHRSRSNIQPRRSKSSTRQHLLTPSRRILPDLCMFFQYTDFQKLHGTNVVMLYRAVATVAERLAYSPPTKAIRAQSPAGSLQILER</sequence>
<proteinExistence type="predicted"/>
<evidence type="ECO:0000313" key="2">
    <source>
        <dbReference type="Proteomes" id="UP001159363"/>
    </source>
</evidence>
<name>A0ABQ9GCM7_9NEOP</name>
<reference evidence="1 2" key="1">
    <citation type="submission" date="2023-02" db="EMBL/GenBank/DDBJ databases">
        <title>LHISI_Scaffold_Assembly.</title>
        <authorList>
            <person name="Stuart O.P."/>
            <person name="Cleave R."/>
            <person name="Magrath M.J.L."/>
            <person name="Mikheyev A.S."/>
        </authorList>
    </citation>
    <scope>NUCLEOTIDE SEQUENCE [LARGE SCALE GENOMIC DNA]</scope>
    <source>
        <strain evidence="1">Daus_M_001</strain>
        <tissue evidence="1">Leg muscle</tissue>
    </source>
</reference>
<dbReference type="Proteomes" id="UP001159363">
    <property type="component" value="Chromosome 12"/>
</dbReference>
<organism evidence="1 2">
    <name type="scientific">Dryococelus australis</name>
    <dbReference type="NCBI Taxonomy" id="614101"/>
    <lineage>
        <taxon>Eukaryota</taxon>
        <taxon>Metazoa</taxon>
        <taxon>Ecdysozoa</taxon>
        <taxon>Arthropoda</taxon>
        <taxon>Hexapoda</taxon>
        <taxon>Insecta</taxon>
        <taxon>Pterygota</taxon>
        <taxon>Neoptera</taxon>
        <taxon>Polyneoptera</taxon>
        <taxon>Phasmatodea</taxon>
        <taxon>Verophasmatodea</taxon>
        <taxon>Anareolatae</taxon>
        <taxon>Phasmatidae</taxon>
        <taxon>Eurycanthinae</taxon>
        <taxon>Dryococelus</taxon>
    </lineage>
</organism>
<protein>
    <submittedName>
        <fullName evidence="1">Uncharacterized protein</fullName>
    </submittedName>
</protein>
<gene>
    <name evidence="1" type="ORF">PR048_029182</name>
</gene>
<comment type="caution">
    <text evidence="1">The sequence shown here is derived from an EMBL/GenBank/DDBJ whole genome shotgun (WGS) entry which is preliminary data.</text>
</comment>
<evidence type="ECO:0000313" key="1">
    <source>
        <dbReference type="EMBL" id="KAJ8870169.1"/>
    </source>
</evidence>
<dbReference type="EMBL" id="JARBHB010000013">
    <property type="protein sequence ID" value="KAJ8870169.1"/>
    <property type="molecule type" value="Genomic_DNA"/>
</dbReference>